<dbReference type="PANTHER" id="PTHR46401:SF2">
    <property type="entry name" value="GLYCOSYLTRANSFERASE WBBK-RELATED"/>
    <property type="match status" value="1"/>
</dbReference>
<keyword evidence="1" id="KW-0328">Glycosyltransferase</keyword>
<dbReference type="CDD" id="cd03801">
    <property type="entry name" value="GT4_PimA-like"/>
    <property type="match status" value="1"/>
</dbReference>
<evidence type="ECO:0000259" key="4">
    <source>
        <dbReference type="Pfam" id="PF13439"/>
    </source>
</evidence>
<dbReference type="GO" id="GO:0016757">
    <property type="term" value="F:glycosyltransferase activity"/>
    <property type="evidence" value="ECO:0007669"/>
    <property type="project" value="TreeGrafter"/>
</dbReference>
<evidence type="ECO:0000313" key="6">
    <source>
        <dbReference type="Proteomes" id="UP000198243"/>
    </source>
</evidence>
<organism evidence="5 6">
    <name type="scientific">Micromonospora coriariae</name>
    <dbReference type="NCBI Taxonomy" id="285665"/>
    <lineage>
        <taxon>Bacteria</taxon>
        <taxon>Bacillati</taxon>
        <taxon>Actinomycetota</taxon>
        <taxon>Actinomycetes</taxon>
        <taxon>Micromonosporales</taxon>
        <taxon>Micromonosporaceae</taxon>
        <taxon>Micromonospora</taxon>
    </lineage>
</organism>
<keyword evidence="6" id="KW-1185">Reference proteome</keyword>
<dbReference type="InterPro" id="IPR028098">
    <property type="entry name" value="Glyco_trans_4-like_N"/>
</dbReference>
<proteinExistence type="predicted"/>
<dbReference type="Pfam" id="PF13692">
    <property type="entry name" value="Glyco_trans_1_4"/>
    <property type="match status" value="1"/>
</dbReference>
<dbReference type="PANTHER" id="PTHR46401">
    <property type="entry name" value="GLYCOSYLTRANSFERASE WBBK-RELATED"/>
    <property type="match status" value="1"/>
</dbReference>
<evidence type="ECO:0000256" key="2">
    <source>
        <dbReference type="ARBA" id="ARBA00022679"/>
    </source>
</evidence>
<dbReference type="SUPFAM" id="SSF53756">
    <property type="entry name" value="UDP-Glycosyltransferase/glycogen phosphorylase"/>
    <property type="match status" value="1"/>
</dbReference>
<dbReference type="Gene3D" id="3.40.50.2000">
    <property type="entry name" value="Glycogen Phosphorylase B"/>
    <property type="match status" value="2"/>
</dbReference>
<accession>A0A1C4XK87</accession>
<protein>
    <submittedName>
        <fullName evidence="5">Glycosyltransferase involved in cell wall bisynthesis</fullName>
    </submittedName>
</protein>
<reference evidence="6" key="1">
    <citation type="submission" date="2016-06" db="EMBL/GenBank/DDBJ databases">
        <authorList>
            <person name="Varghese N."/>
            <person name="Submissions Spin"/>
        </authorList>
    </citation>
    <scope>NUCLEOTIDE SEQUENCE [LARGE SCALE GENOMIC DNA]</scope>
    <source>
        <strain evidence="6">DSM 44875</strain>
    </source>
</reference>
<dbReference type="Proteomes" id="UP000198243">
    <property type="component" value="Chromosome I"/>
</dbReference>
<evidence type="ECO:0000313" key="5">
    <source>
        <dbReference type="EMBL" id="SCF08939.1"/>
    </source>
</evidence>
<dbReference type="Pfam" id="PF13439">
    <property type="entry name" value="Glyco_transf_4"/>
    <property type="match status" value="1"/>
</dbReference>
<feature type="domain" description="Glycosyltransferase subfamily 4-like N-terminal" evidence="4">
    <location>
        <begin position="67"/>
        <end position="164"/>
    </location>
</feature>
<dbReference type="GO" id="GO:0009103">
    <property type="term" value="P:lipopolysaccharide biosynthetic process"/>
    <property type="evidence" value="ECO:0007669"/>
    <property type="project" value="TreeGrafter"/>
</dbReference>
<gene>
    <name evidence="5" type="ORF">GA0070607_5400</name>
</gene>
<evidence type="ECO:0000256" key="1">
    <source>
        <dbReference type="ARBA" id="ARBA00022676"/>
    </source>
</evidence>
<name>A0A1C4XK87_9ACTN</name>
<dbReference type="EMBL" id="LT607412">
    <property type="protein sequence ID" value="SCF08939.1"/>
    <property type="molecule type" value="Genomic_DNA"/>
</dbReference>
<dbReference type="AlphaFoldDB" id="A0A1C4XK87"/>
<sequence length="360" mass="37524">MIVAGRATPVDRPATPGRAVHVVLPGDIDDPATPSGGNFYDRRICAGLGGRGWSVHEHSLPGAWPHPDPAERAELARLLATTPDDAVVLLDGLIASTVPDLLAPHARRLRLVVLVHLPLDDEAEARALATARAVVTTSEWTRRRLLDRHPLPPDRVRAAPPGVTPAPAAPGSVAGSRLLCVAAVTHHKGHDVLVDALSTLAGLSWTLVCAGTLAREPELVHRLRERLAGAGVADRVRLAGPLTGAALDAAYAAADLLVLPSRGETYGMVVTEALARGVPVLGTEVGGLSEALGRAPGGDRSGLLVPPDDPAALAGALTRWLGDDTLRARLRRAALARRDTLTDWPVTTALLAAVLEEVAA</sequence>
<feature type="region of interest" description="Disordered" evidence="3">
    <location>
        <begin position="150"/>
        <end position="169"/>
    </location>
</feature>
<evidence type="ECO:0000256" key="3">
    <source>
        <dbReference type="SAM" id="MobiDB-lite"/>
    </source>
</evidence>
<keyword evidence="2 5" id="KW-0808">Transferase</keyword>